<accession>A0ABQ4S7Q9</accession>
<organism evidence="7 8">
    <name type="scientific">Methylobacterium iners</name>
    <dbReference type="NCBI Taxonomy" id="418707"/>
    <lineage>
        <taxon>Bacteria</taxon>
        <taxon>Pseudomonadati</taxon>
        <taxon>Pseudomonadota</taxon>
        <taxon>Alphaproteobacteria</taxon>
        <taxon>Hyphomicrobiales</taxon>
        <taxon>Methylobacteriaceae</taxon>
        <taxon>Methylobacterium</taxon>
    </lineage>
</organism>
<keyword evidence="5 6" id="KW-0472">Membrane</keyword>
<protein>
    <recommendedName>
        <fullName evidence="9">LrgA</fullName>
    </recommendedName>
</protein>
<dbReference type="InterPro" id="IPR005538">
    <property type="entry name" value="LrgA/CidA"/>
</dbReference>
<evidence type="ECO:0000256" key="5">
    <source>
        <dbReference type="ARBA" id="ARBA00023136"/>
    </source>
</evidence>
<name>A0ABQ4S7Q9_9HYPH</name>
<evidence type="ECO:0000256" key="1">
    <source>
        <dbReference type="ARBA" id="ARBA00004651"/>
    </source>
</evidence>
<dbReference type="Pfam" id="PF03788">
    <property type="entry name" value="LrgA"/>
    <property type="match status" value="1"/>
</dbReference>
<evidence type="ECO:0000313" key="7">
    <source>
        <dbReference type="EMBL" id="GJD97710.1"/>
    </source>
</evidence>
<evidence type="ECO:0000256" key="2">
    <source>
        <dbReference type="ARBA" id="ARBA00022475"/>
    </source>
</evidence>
<keyword evidence="2" id="KW-1003">Cell membrane</keyword>
<keyword evidence="8" id="KW-1185">Reference proteome</keyword>
<feature type="transmembrane region" description="Helical" evidence="6">
    <location>
        <begin position="83"/>
        <end position="109"/>
    </location>
</feature>
<keyword evidence="4 6" id="KW-1133">Transmembrane helix</keyword>
<sequence length="135" mass="14061">MTLGSILLLLAFQVAGEFLHRVVHVPLSGPLLGMALLFLALVLWRGPSAHLQSTTRPLLANLALLFVPAGVGIIGHLDLLQRHWLPILVATTGGAAASLLATAGTMLLVERLIRPAPEGTAAAEMLGAPGLREGD</sequence>
<proteinExistence type="predicted"/>
<dbReference type="PANTHER" id="PTHR33931">
    <property type="entry name" value="HOLIN-LIKE PROTEIN CIDA-RELATED"/>
    <property type="match status" value="1"/>
</dbReference>
<keyword evidence="3 6" id="KW-0812">Transmembrane</keyword>
<gene>
    <name evidence="7" type="ORF">OCOJLMKI_4943</name>
</gene>
<feature type="transmembrane region" description="Helical" evidence="6">
    <location>
        <begin position="26"/>
        <end position="46"/>
    </location>
</feature>
<dbReference type="RefSeq" id="WP_238246761.1">
    <property type="nucleotide sequence ID" value="NZ_BPQP01000100.1"/>
</dbReference>
<evidence type="ECO:0000256" key="3">
    <source>
        <dbReference type="ARBA" id="ARBA00022692"/>
    </source>
</evidence>
<comment type="caution">
    <text evidence="7">The sequence shown here is derived from an EMBL/GenBank/DDBJ whole genome shotgun (WGS) entry which is preliminary data.</text>
</comment>
<reference evidence="7" key="1">
    <citation type="journal article" date="2021" name="Front. Microbiol.">
        <title>Comprehensive Comparative Genomics and Phenotyping of Methylobacterium Species.</title>
        <authorList>
            <person name="Alessa O."/>
            <person name="Ogura Y."/>
            <person name="Fujitani Y."/>
            <person name="Takami H."/>
            <person name="Hayashi T."/>
            <person name="Sahin N."/>
            <person name="Tani A."/>
        </authorList>
    </citation>
    <scope>NUCLEOTIDE SEQUENCE</scope>
    <source>
        <strain evidence="7">DSM 19015</strain>
    </source>
</reference>
<evidence type="ECO:0000313" key="8">
    <source>
        <dbReference type="Proteomes" id="UP001055125"/>
    </source>
</evidence>
<comment type="subcellular location">
    <subcellularLocation>
        <location evidence="1">Cell membrane</location>
        <topology evidence="1">Multi-pass membrane protein</topology>
    </subcellularLocation>
</comment>
<reference evidence="7" key="2">
    <citation type="submission" date="2021-08" db="EMBL/GenBank/DDBJ databases">
        <authorList>
            <person name="Tani A."/>
            <person name="Ola A."/>
            <person name="Ogura Y."/>
            <person name="Katsura K."/>
            <person name="Hayashi T."/>
        </authorList>
    </citation>
    <scope>NUCLEOTIDE SEQUENCE</scope>
    <source>
        <strain evidence="7">DSM 19015</strain>
    </source>
</reference>
<evidence type="ECO:0000256" key="6">
    <source>
        <dbReference type="SAM" id="Phobius"/>
    </source>
</evidence>
<dbReference type="Proteomes" id="UP001055125">
    <property type="component" value="Unassembled WGS sequence"/>
</dbReference>
<dbReference type="EMBL" id="BPQP01000100">
    <property type="protein sequence ID" value="GJD97710.1"/>
    <property type="molecule type" value="Genomic_DNA"/>
</dbReference>
<feature type="transmembrane region" description="Helical" evidence="6">
    <location>
        <begin position="58"/>
        <end position="77"/>
    </location>
</feature>
<evidence type="ECO:0008006" key="9">
    <source>
        <dbReference type="Google" id="ProtNLM"/>
    </source>
</evidence>
<evidence type="ECO:0000256" key="4">
    <source>
        <dbReference type="ARBA" id="ARBA00022989"/>
    </source>
</evidence>
<dbReference type="PANTHER" id="PTHR33931:SF2">
    <property type="entry name" value="HOLIN-LIKE PROTEIN CIDA"/>
    <property type="match status" value="1"/>
</dbReference>